<keyword evidence="5" id="KW-1185">Reference proteome</keyword>
<dbReference type="Pfam" id="PF01408">
    <property type="entry name" value="GFO_IDH_MocA"/>
    <property type="match status" value="1"/>
</dbReference>
<evidence type="ECO:0000256" key="1">
    <source>
        <dbReference type="ARBA" id="ARBA00010928"/>
    </source>
</evidence>
<reference evidence="5" key="1">
    <citation type="journal article" date="2019" name="Int. J. Syst. Evol. Microbiol.">
        <title>The Global Catalogue of Microorganisms (GCM) 10K type strain sequencing project: providing services to taxonomists for standard genome sequencing and annotation.</title>
        <authorList>
            <consortium name="The Broad Institute Genomics Platform"/>
            <consortium name="The Broad Institute Genome Sequencing Center for Infectious Disease"/>
            <person name="Wu L."/>
            <person name="Ma J."/>
        </authorList>
    </citation>
    <scope>NUCLEOTIDE SEQUENCE [LARGE SCALE GENOMIC DNA]</scope>
    <source>
        <strain evidence="5">CGMCC 4.7426</strain>
    </source>
</reference>
<dbReference type="InterPro" id="IPR000683">
    <property type="entry name" value="Gfo/Idh/MocA-like_OxRdtase_N"/>
</dbReference>
<evidence type="ECO:0000313" key="4">
    <source>
        <dbReference type="EMBL" id="MFC4557983.1"/>
    </source>
</evidence>
<evidence type="ECO:0000313" key="5">
    <source>
        <dbReference type="Proteomes" id="UP001595989"/>
    </source>
</evidence>
<dbReference type="InterPro" id="IPR051317">
    <property type="entry name" value="Gfo/Idh/MocA_oxidoreduct"/>
</dbReference>
<dbReference type="PANTHER" id="PTHR43708:SF5">
    <property type="entry name" value="CONSERVED EXPRESSED OXIDOREDUCTASE (EUROFUNG)-RELATED"/>
    <property type="match status" value="1"/>
</dbReference>
<dbReference type="SUPFAM" id="SSF51735">
    <property type="entry name" value="NAD(P)-binding Rossmann-fold domains"/>
    <property type="match status" value="1"/>
</dbReference>
<name>A0ABV9DJH0_9BACI</name>
<dbReference type="PANTHER" id="PTHR43708">
    <property type="entry name" value="CONSERVED EXPRESSED OXIDOREDUCTASE (EUROFUNG)"/>
    <property type="match status" value="1"/>
</dbReference>
<evidence type="ECO:0000259" key="3">
    <source>
        <dbReference type="Pfam" id="PF01408"/>
    </source>
</evidence>
<sequence>MTDNLRVGIIGLDTSHSVAFTRLLNDASDKYHVPGGKVVTAFPGGSPDFDLSISRVKGFTNELNDNYDVKIVDSIEIVAKEVDAILLESVDGRVHLEQIKKIISYKKPIFIDKPFSLQKDEAEEMVQLAKEYQTPIMSTSALRFAEALTDVLSKSDKGEIIGADCFGPMELQEKQPGFFWYGIHAIEMLFAILGEGAREVTVTTNKEHDIIVGLWQEGRLGMVRGNRKGNGQFGAVIHFEQGSEYVDINAHGKPYYASLLDQIMAFFQDGIPRVSINETIEVIRFIEAANESRVTGNTVLI</sequence>
<dbReference type="InterPro" id="IPR036291">
    <property type="entry name" value="NAD(P)-bd_dom_sf"/>
</dbReference>
<dbReference type="RefSeq" id="WP_390294240.1">
    <property type="nucleotide sequence ID" value="NZ_JBHSFU010000004.1"/>
</dbReference>
<keyword evidence="2" id="KW-0560">Oxidoreductase</keyword>
<evidence type="ECO:0000256" key="2">
    <source>
        <dbReference type="ARBA" id="ARBA00023002"/>
    </source>
</evidence>
<dbReference type="EMBL" id="JBHSFU010000004">
    <property type="protein sequence ID" value="MFC4557983.1"/>
    <property type="molecule type" value="Genomic_DNA"/>
</dbReference>
<proteinExistence type="inferred from homology"/>
<accession>A0ABV9DJH0</accession>
<comment type="caution">
    <text evidence="4">The sequence shown here is derived from an EMBL/GenBank/DDBJ whole genome shotgun (WGS) entry which is preliminary data.</text>
</comment>
<organism evidence="4 5">
    <name type="scientific">Virgibacillus kekensis</name>
    <dbReference type="NCBI Taxonomy" id="202261"/>
    <lineage>
        <taxon>Bacteria</taxon>
        <taxon>Bacillati</taxon>
        <taxon>Bacillota</taxon>
        <taxon>Bacilli</taxon>
        <taxon>Bacillales</taxon>
        <taxon>Bacillaceae</taxon>
        <taxon>Virgibacillus</taxon>
    </lineage>
</organism>
<gene>
    <name evidence="4" type="ORF">ACFO3D_07150</name>
</gene>
<protein>
    <submittedName>
        <fullName evidence="4">Gfo/Idh/MocA family protein</fullName>
    </submittedName>
</protein>
<feature type="domain" description="Gfo/Idh/MocA-like oxidoreductase N-terminal" evidence="3">
    <location>
        <begin position="60"/>
        <end position="136"/>
    </location>
</feature>
<dbReference type="Gene3D" id="3.30.360.10">
    <property type="entry name" value="Dihydrodipicolinate Reductase, domain 2"/>
    <property type="match status" value="1"/>
</dbReference>
<dbReference type="Proteomes" id="UP001595989">
    <property type="component" value="Unassembled WGS sequence"/>
</dbReference>
<dbReference type="Gene3D" id="3.40.50.720">
    <property type="entry name" value="NAD(P)-binding Rossmann-like Domain"/>
    <property type="match status" value="1"/>
</dbReference>
<comment type="similarity">
    <text evidence="1">Belongs to the Gfo/Idh/MocA family.</text>
</comment>